<proteinExistence type="predicted"/>
<sequence length="147" mass="16038">MLASVVERTIDTWYDEKGTPPAKREEMNGFRPNCLQAKAGYKARPLDGIWAAGPFLHNGSVPSLFDLLSPLSERPKTFCLGLRSYDPVKVGYKTDCAEGTFTVDTGIPGNTNVGHEFRGTGSGGSGIIGRGLSEQERWDLVEFLKTL</sequence>
<evidence type="ECO:0000313" key="2">
    <source>
        <dbReference type="Proteomes" id="UP001244552"/>
    </source>
</evidence>
<keyword evidence="2" id="KW-1185">Reference proteome</keyword>
<evidence type="ECO:0000313" key="1">
    <source>
        <dbReference type="EMBL" id="MDQ0536792.1"/>
    </source>
</evidence>
<name>A0ABU0MTM2_9PROT</name>
<dbReference type="Gene3D" id="1.10.760.10">
    <property type="entry name" value="Cytochrome c-like domain"/>
    <property type="match status" value="1"/>
</dbReference>
<reference evidence="1 2" key="1">
    <citation type="submission" date="2023-07" db="EMBL/GenBank/DDBJ databases">
        <title>Genomic Encyclopedia of Type Strains, Phase IV (KMG-IV): sequencing the most valuable type-strain genomes for metagenomic binning, comparative biology and taxonomic classification.</title>
        <authorList>
            <person name="Goeker M."/>
        </authorList>
    </citation>
    <scope>NUCLEOTIDE SEQUENCE [LARGE SCALE GENOMIC DNA]</scope>
    <source>
        <strain evidence="1 2">DSM 19922</strain>
    </source>
</reference>
<dbReference type="InterPro" id="IPR047758">
    <property type="entry name" value="CytoC_perox"/>
</dbReference>
<accession>A0ABU0MTM2</accession>
<dbReference type="PANTHER" id="PTHR30600">
    <property type="entry name" value="CYTOCHROME C PEROXIDASE-RELATED"/>
    <property type="match status" value="1"/>
</dbReference>
<protein>
    <recommendedName>
        <fullName evidence="3">Cytochrome c domain-containing protein</fullName>
    </recommendedName>
</protein>
<dbReference type="NCBIfam" id="NF040606">
    <property type="entry name" value="CytoC_perox"/>
    <property type="match status" value="1"/>
</dbReference>
<dbReference type="EMBL" id="JAUSVU010000031">
    <property type="protein sequence ID" value="MDQ0536792.1"/>
    <property type="molecule type" value="Genomic_DNA"/>
</dbReference>
<dbReference type="InterPro" id="IPR051395">
    <property type="entry name" value="Cytochrome_c_Peroxidase/MauG"/>
</dbReference>
<comment type="caution">
    <text evidence="1">The sequence shown here is derived from an EMBL/GenBank/DDBJ whole genome shotgun (WGS) entry which is preliminary data.</text>
</comment>
<gene>
    <name evidence="1" type="ORF">QO018_005690</name>
</gene>
<dbReference type="Proteomes" id="UP001244552">
    <property type="component" value="Unassembled WGS sequence"/>
</dbReference>
<dbReference type="Pfam" id="PF21419">
    <property type="entry name" value="RoxA-like_Cyt-c"/>
    <property type="match status" value="1"/>
</dbReference>
<dbReference type="InterPro" id="IPR036909">
    <property type="entry name" value="Cyt_c-like_dom_sf"/>
</dbReference>
<dbReference type="SUPFAM" id="SSF46626">
    <property type="entry name" value="Cytochrome c"/>
    <property type="match status" value="1"/>
</dbReference>
<organism evidence="1 2">
    <name type="scientific">Azospirillum picis</name>
    <dbReference type="NCBI Taxonomy" id="488438"/>
    <lineage>
        <taxon>Bacteria</taxon>
        <taxon>Pseudomonadati</taxon>
        <taxon>Pseudomonadota</taxon>
        <taxon>Alphaproteobacteria</taxon>
        <taxon>Rhodospirillales</taxon>
        <taxon>Azospirillaceae</taxon>
        <taxon>Azospirillum</taxon>
    </lineage>
</organism>
<dbReference type="PANTHER" id="PTHR30600:SF9">
    <property type="entry name" value="BLR7738 PROTEIN"/>
    <property type="match status" value="1"/>
</dbReference>
<evidence type="ECO:0008006" key="3">
    <source>
        <dbReference type="Google" id="ProtNLM"/>
    </source>
</evidence>